<dbReference type="OrthoDB" id="1844152at2759"/>
<dbReference type="CDD" id="cd11041">
    <property type="entry name" value="CYP503A1-like"/>
    <property type="match status" value="1"/>
</dbReference>
<name>A0A4S4LSD6_9AGAM</name>
<keyword evidence="4 10" id="KW-0812">Transmembrane</keyword>
<proteinExistence type="inferred from homology"/>
<evidence type="ECO:0000313" key="14">
    <source>
        <dbReference type="Proteomes" id="UP000310158"/>
    </source>
</evidence>
<gene>
    <name evidence="13" type="ORF">EW146_g5145</name>
</gene>
<evidence type="ECO:0000313" key="13">
    <source>
        <dbReference type="EMBL" id="THH15322.1"/>
    </source>
</evidence>
<dbReference type="Pfam" id="PF13813">
    <property type="entry name" value="MBOAT_2"/>
    <property type="match status" value="1"/>
</dbReference>
<dbReference type="SUPFAM" id="SSF48264">
    <property type="entry name" value="Cytochrome P450"/>
    <property type="match status" value="1"/>
</dbReference>
<evidence type="ECO:0000256" key="11">
    <source>
        <dbReference type="SAM" id="SignalP"/>
    </source>
</evidence>
<feature type="transmembrane region" description="Helical" evidence="10">
    <location>
        <begin position="247"/>
        <end position="266"/>
    </location>
</feature>
<evidence type="ECO:0000256" key="3">
    <source>
        <dbReference type="ARBA" id="ARBA00010617"/>
    </source>
</evidence>
<evidence type="ECO:0000259" key="12">
    <source>
        <dbReference type="Pfam" id="PF13813"/>
    </source>
</evidence>
<comment type="caution">
    <text evidence="13">The sequence shown here is derived from an EMBL/GenBank/DDBJ whole genome shotgun (WGS) entry which is preliminary data.</text>
</comment>
<feature type="chain" id="PRO_5020533147" description="Wax synthase domain-containing protein" evidence="11">
    <location>
        <begin position="24"/>
        <end position="840"/>
    </location>
</feature>
<dbReference type="Pfam" id="PF00067">
    <property type="entry name" value="p450"/>
    <property type="match status" value="2"/>
</dbReference>
<dbReference type="PANTHER" id="PTHR46206">
    <property type="entry name" value="CYTOCHROME P450"/>
    <property type="match status" value="1"/>
</dbReference>
<feature type="transmembrane region" description="Helical" evidence="10">
    <location>
        <begin position="287"/>
        <end position="304"/>
    </location>
</feature>
<feature type="domain" description="Wax synthase" evidence="12">
    <location>
        <begin position="159"/>
        <end position="237"/>
    </location>
</feature>
<keyword evidence="8" id="KW-0408">Iron</keyword>
<keyword evidence="7" id="KW-0560">Oxidoreductase</keyword>
<dbReference type="GO" id="GO:0016020">
    <property type="term" value="C:membrane"/>
    <property type="evidence" value="ECO:0007669"/>
    <property type="project" value="UniProtKB-SubCell"/>
</dbReference>
<keyword evidence="5" id="KW-0479">Metal-binding</keyword>
<comment type="similarity">
    <text evidence="3">Belongs to the cytochrome P450 family.</text>
</comment>
<dbReference type="GO" id="GO:0020037">
    <property type="term" value="F:heme binding"/>
    <property type="evidence" value="ECO:0007669"/>
    <property type="project" value="InterPro"/>
</dbReference>
<dbReference type="GO" id="GO:0005506">
    <property type="term" value="F:iron ion binding"/>
    <property type="evidence" value="ECO:0007669"/>
    <property type="project" value="InterPro"/>
</dbReference>
<evidence type="ECO:0000256" key="8">
    <source>
        <dbReference type="ARBA" id="ARBA00023004"/>
    </source>
</evidence>
<dbReference type="EMBL" id="SGPL01000216">
    <property type="protein sequence ID" value="THH15322.1"/>
    <property type="molecule type" value="Genomic_DNA"/>
</dbReference>
<protein>
    <recommendedName>
        <fullName evidence="12">Wax synthase domain-containing protein</fullName>
    </recommendedName>
</protein>
<evidence type="ECO:0000256" key="1">
    <source>
        <dbReference type="ARBA" id="ARBA00001971"/>
    </source>
</evidence>
<dbReference type="InterPro" id="IPR032805">
    <property type="entry name" value="Wax_synthase_dom"/>
</dbReference>
<sequence>MGVGIGNGIVYALHLLLVNPLATYRDDKDTTDPSRRPFFNRIYWTLRVVLFPRGVGWNYEVSNVPPKPNLPRWRFVIWSLVRAMVFFLLLDVAQTYIHLNPLLSRPPHPDNLHVASQAIVHYCLLTFFWVFSGVCTVSMHFSLFAAVVVALGLSEPHLWPALYGSPMEAYTVRRLWSRTWQLLMRRHQSGLGKMAVRRLGLRQGSLASRYGQLYIGFALSGFSHALADFKIAPHLFPSGPWSFLVRGAFPFFMAQAVAITVEDAVIGSVKRVFVWLNRSPPMTLSRIVGYAWVLCWFLTSWGWYCEFMFQAGLLYSEALPVSPIRSISLRLNTWNIHMNLPNAGQFTKAMLIGVGTWELWSFLESLWQRRKYSHVPTIGPKIGFLNSIKSMMYGSELCMEGFNKYGARPFRFRIWTGWVTLISDPAMAIELLKESDELTQPYEVNNEVLQIRYTLGDHFVHDQYQNETTRIGMNRHLKARSADVLDELVVTCNDELRSVNHTGWADVILYDLVKQVVSRASNRLFVGLPLCRDSRYIEFTVGHSFNIVQSATAINLFPTWLQPFVAPPIARLGKNISKGAQFWMGMVQERLHNMDHHGKDYPGKPNDTLTWLLDETNEQRAQTPDIVSRLLFLNFAGILSTGLTLLRTIYDLVRHAEYLPALREEIEQAILTHGFTADALDDMFKLDSFIRESVRLSPLTPRAFSTLYARNDCLKGPSLVDAMLRQVRRDYTFSNGFSVPAGTRIALNQPALNRSETIWSDPLRFDGFRHADKTKPTSSLVSTSNSFAGRALAVEEIKATLAHLITNYDFKAADESDLIGPPLPIFKLMSWKVSLRKRKV</sequence>
<comment type="cofactor">
    <cofactor evidence="1">
        <name>heme</name>
        <dbReference type="ChEBI" id="CHEBI:30413"/>
    </cofactor>
</comment>
<dbReference type="AlphaFoldDB" id="A0A4S4LSD6"/>
<evidence type="ECO:0000256" key="4">
    <source>
        <dbReference type="ARBA" id="ARBA00022692"/>
    </source>
</evidence>
<dbReference type="Proteomes" id="UP000310158">
    <property type="component" value="Unassembled WGS sequence"/>
</dbReference>
<evidence type="ECO:0000256" key="5">
    <source>
        <dbReference type="ARBA" id="ARBA00022723"/>
    </source>
</evidence>
<comment type="subcellular location">
    <subcellularLocation>
        <location evidence="2">Membrane</location>
        <topology evidence="2">Multi-pass membrane protein</topology>
    </subcellularLocation>
</comment>
<keyword evidence="6 10" id="KW-1133">Transmembrane helix</keyword>
<organism evidence="13 14">
    <name type="scientific">Bondarzewia mesenterica</name>
    <dbReference type="NCBI Taxonomy" id="1095465"/>
    <lineage>
        <taxon>Eukaryota</taxon>
        <taxon>Fungi</taxon>
        <taxon>Dikarya</taxon>
        <taxon>Basidiomycota</taxon>
        <taxon>Agaricomycotina</taxon>
        <taxon>Agaricomycetes</taxon>
        <taxon>Russulales</taxon>
        <taxon>Bondarzewiaceae</taxon>
        <taxon>Bondarzewia</taxon>
    </lineage>
</organism>
<reference evidence="13 14" key="1">
    <citation type="submission" date="2019-02" db="EMBL/GenBank/DDBJ databases">
        <title>Genome sequencing of the rare red list fungi Bondarzewia mesenterica.</title>
        <authorList>
            <person name="Buettner E."/>
            <person name="Kellner H."/>
        </authorList>
    </citation>
    <scope>NUCLEOTIDE SEQUENCE [LARGE SCALE GENOMIC DNA]</scope>
    <source>
        <strain evidence="13 14">DSM 108281</strain>
    </source>
</reference>
<evidence type="ECO:0000256" key="7">
    <source>
        <dbReference type="ARBA" id="ARBA00023002"/>
    </source>
</evidence>
<dbReference type="GO" id="GO:0016705">
    <property type="term" value="F:oxidoreductase activity, acting on paired donors, with incorporation or reduction of molecular oxygen"/>
    <property type="evidence" value="ECO:0007669"/>
    <property type="project" value="InterPro"/>
</dbReference>
<keyword evidence="14" id="KW-1185">Reference proteome</keyword>
<dbReference type="InterPro" id="IPR036396">
    <property type="entry name" value="Cyt_P450_sf"/>
</dbReference>
<evidence type="ECO:0000256" key="9">
    <source>
        <dbReference type="ARBA" id="ARBA00023136"/>
    </source>
</evidence>
<evidence type="ECO:0000256" key="10">
    <source>
        <dbReference type="SAM" id="Phobius"/>
    </source>
</evidence>
<keyword evidence="11" id="KW-0732">Signal</keyword>
<evidence type="ECO:0000256" key="2">
    <source>
        <dbReference type="ARBA" id="ARBA00004141"/>
    </source>
</evidence>
<accession>A0A4S4LSD6</accession>
<evidence type="ECO:0000256" key="6">
    <source>
        <dbReference type="ARBA" id="ARBA00022989"/>
    </source>
</evidence>
<dbReference type="GO" id="GO:0004497">
    <property type="term" value="F:monooxygenase activity"/>
    <property type="evidence" value="ECO:0007669"/>
    <property type="project" value="InterPro"/>
</dbReference>
<feature type="transmembrane region" description="Helical" evidence="10">
    <location>
        <begin position="119"/>
        <end position="152"/>
    </location>
</feature>
<feature type="transmembrane region" description="Helical" evidence="10">
    <location>
        <begin position="75"/>
        <end position="99"/>
    </location>
</feature>
<dbReference type="InterPro" id="IPR001128">
    <property type="entry name" value="Cyt_P450"/>
</dbReference>
<keyword evidence="9 10" id="KW-0472">Membrane</keyword>
<feature type="signal peptide" evidence="11">
    <location>
        <begin position="1"/>
        <end position="23"/>
    </location>
</feature>
<dbReference type="Gene3D" id="1.10.630.10">
    <property type="entry name" value="Cytochrome P450"/>
    <property type="match status" value="1"/>
</dbReference>